<organism evidence="1 2">
    <name type="scientific">Cupriavidus gilardii J11</name>
    <dbReference type="NCBI Taxonomy" id="936133"/>
    <lineage>
        <taxon>Bacteria</taxon>
        <taxon>Pseudomonadati</taxon>
        <taxon>Pseudomonadota</taxon>
        <taxon>Betaproteobacteria</taxon>
        <taxon>Burkholderiales</taxon>
        <taxon>Burkholderiaceae</taxon>
        <taxon>Cupriavidus</taxon>
    </lineage>
</organism>
<dbReference type="EMBL" id="VLJN01000027">
    <property type="protein sequence ID" value="TWG83004.1"/>
    <property type="molecule type" value="Genomic_DNA"/>
</dbReference>
<proteinExistence type="predicted"/>
<protein>
    <submittedName>
        <fullName evidence="1">Three-Cys-motif partner protein</fullName>
    </submittedName>
</protein>
<evidence type="ECO:0000313" key="2">
    <source>
        <dbReference type="Proteomes" id="UP000318141"/>
    </source>
</evidence>
<comment type="caution">
    <text evidence="1">The sequence shown here is derived from an EMBL/GenBank/DDBJ whole genome shotgun (WGS) entry which is preliminary data.</text>
</comment>
<keyword evidence="2" id="KW-1185">Reference proteome</keyword>
<dbReference type="InterPro" id="IPR031009">
    <property type="entry name" value="Tcm_partner"/>
</dbReference>
<dbReference type="AlphaFoldDB" id="A0A562BCX4"/>
<dbReference type="NCBIfam" id="TIGR04474">
    <property type="entry name" value="tcm_partner"/>
    <property type="match status" value="1"/>
</dbReference>
<dbReference type="OrthoDB" id="1551176at2"/>
<reference evidence="1 2" key="1">
    <citation type="submission" date="2019-07" db="EMBL/GenBank/DDBJ databases">
        <title>Genome sequencing of lignin-degrading bacterial isolates.</title>
        <authorList>
            <person name="Gladden J."/>
        </authorList>
    </citation>
    <scope>NUCLEOTIDE SEQUENCE [LARGE SCALE GENOMIC DNA]</scope>
    <source>
        <strain evidence="1 2">J11</strain>
    </source>
</reference>
<dbReference type="Proteomes" id="UP000318141">
    <property type="component" value="Unassembled WGS sequence"/>
</dbReference>
<evidence type="ECO:0000313" key="1">
    <source>
        <dbReference type="EMBL" id="TWG83004.1"/>
    </source>
</evidence>
<gene>
    <name evidence="1" type="ORF">L602_003300000610</name>
</gene>
<accession>A0A562BCX4</accession>
<name>A0A562BCX4_9BURK</name>
<sequence length="275" mass="30493">MGKLIDGDDGLPAEEVGVWAKEKHDYLCRYIDISRSTRAKYLGPGKAGATYIDLFCGPGRCKVRDSGEWIDGGVVAAWKKSQEGNAPFSQVFIGDLDTQRRQAAATRLRNLGAPVVEIDGAAVDAVKQVIAQLNAYGLHFAFLDPFDLAALNFDIIVALSALKRIDMLVHISQMDLQRNVVTYATTDNSPFDTFAPGWREKVSIIQGQQELRQQIFQFWRDKVAGLGVWPSTDMRLLTGSNNQPLYWLLMAAKHSLPHKFWATASNVEGQGAFNF</sequence>